<evidence type="ECO:0000256" key="5">
    <source>
        <dbReference type="ARBA" id="ARBA00022771"/>
    </source>
</evidence>
<dbReference type="PANTHER" id="PTHR24404">
    <property type="entry name" value="ZINC FINGER PROTEIN"/>
    <property type="match status" value="1"/>
</dbReference>
<dbReference type="FunFam" id="3.30.160.60:FF:000250">
    <property type="entry name" value="zinc finger protein 197 isoform X1"/>
    <property type="match status" value="1"/>
</dbReference>
<feature type="compositionally biased region" description="Basic residues" evidence="9">
    <location>
        <begin position="73"/>
        <end position="84"/>
    </location>
</feature>
<dbReference type="FunFam" id="3.30.160.60:FF:000414">
    <property type="entry name" value="Zinc finger protein 398"/>
    <property type="match status" value="1"/>
</dbReference>
<dbReference type="GO" id="GO:0003700">
    <property type="term" value="F:DNA-binding transcription factor activity"/>
    <property type="evidence" value="ECO:0007669"/>
    <property type="project" value="TreeGrafter"/>
</dbReference>
<feature type="region of interest" description="Disordered" evidence="9">
    <location>
        <begin position="57"/>
        <end position="102"/>
    </location>
</feature>
<dbReference type="GO" id="GO:0000978">
    <property type="term" value="F:RNA polymerase II cis-regulatory region sequence-specific DNA binding"/>
    <property type="evidence" value="ECO:0007669"/>
    <property type="project" value="TreeGrafter"/>
</dbReference>
<dbReference type="PROSITE" id="PS00028">
    <property type="entry name" value="ZINC_FINGER_C2H2_1"/>
    <property type="match status" value="6"/>
</dbReference>
<keyword evidence="5" id="KW-0863">Zinc-finger</keyword>
<evidence type="ECO:0000256" key="6">
    <source>
        <dbReference type="ARBA" id="ARBA00022833"/>
    </source>
</evidence>
<reference evidence="10" key="1">
    <citation type="submission" date="2025-08" db="UniProtKB">
        <authorList>
            <consortium name="Ensembl"/>
        </authorList>
    </citation>
    <scope>IDENTIFICATION</scope>
</reference>
<keyword evidence="8" id="KW-0539">Nucleus</keyword>
<dbReference type="InterPro" id="IPR036236">
    <property type="entry name" value="Znf_C2H2_sf"/>
</dbReference>
<dbReference type="SUPFAM" id="SSF57667">
    <property type="entry name" value="beta-beta-alpha zinc fingers"/>
    <property type="match status" value="3"/>
</dbReference>
<evidence type="ECO:0000256" key="7">
    <source>
        <dbReference type="ARBA" id="ARBA00023125"/>
    </source>
</evidence>
<evidence type="ECO:0000256" key="4">
    <source>
        <dbReference type="ARBA" id="ARBA00022737"/>
    </source>
</evidence>
<keyword evidence="7" id="KW-0238">DNA-binding</keyword>
<proteinExistence type="predicted"/>
<accession>A0A8U8C6F8</accession>
<dbReference type="PANTHER" id="PTHR24404:SF114">
    <property type="entry name" value="KLUMPFUSS, ISOFORM B-RELATED"/>
    <property type="match status" value="1"/>
</dbReference>
<dbReference type="InterPro" id="IPR050589">
    <property type="entry name" value="Ikaros_C2H2-ZF"/>
</dbReference>
<dbReference type="Ensembl" id="ENSCPVT00000028687.1">
    <property type="protein sequence ID" value="ENSCPVP00000025490.1"/>
    <property type="gene ID" value="ENSCPVG00000018396.1"/>
</dbReference>
<protein>
    <submittedName>
        <fullName evidence="10">Uncharacterized protein</fullName>
    </submittedName>
</protein>
<evidence type="ECO:0000256" key="9">
    <source>
        <dbReference type="SAM" id="MobiDB-lite"/>
    </source>
</evidence>
<evidence type="ECO:0000256" key="1">
    <source>
        <dbReference type="ARBA" id="ARBA00003767"/>
    </source>
</evidence>
<dbReference type="InterPro" id="IPR013087">
    <property type="entry name" value="Znf_C2H2_type"/>
</dbReference>
<dbReference type="GO" id="GO:0006357">
    <property type="term" value="P:regulation of transcription by RNA polymerase II"/>
    <property type="evidence" value="ECO:0007669"/>
    <property type="project" value="TreeGrafter"/>
</dbReference>
<name>A0A8U8C6F8_GEOPR</name>
<keyword evidence="3" id="KW-0479">Metal-binding</keyword>
<dbReference type="FunFam" id="3.30.160.60:FF:000238">
    <property type="entry name" value="Zinc finger protein 485"/>
    <property type="match status" value="1"/>
</dbReference>
<dbReference type="FunFam" id="3.30.160.60:FF:000538">
    <property type="entry name" value="zinc finger protein 853"/>
    <property type="match status" value="1"/>
</dbReference>
<keyword evidence="11" id="KW-1185">Reference proteome</keyword>
<dbReference type="Proteomes" id="UP000694382">
    <property type="component" value="Unassembled WGS sequence"/>
</dbReference>
<keyword evidence="4" id="KW-0677">Repeat</keyword>
<dbReference type="GO" id="GO:0005634">
    <property type="term" value="C:nucleus"/>
    <property type="evidence" value="ECO:0007669"/>
    <property type="project" value="UniProtKB-SubCell"/>
</dbReference>
<dbReference type="AlphaFoldDB" id="A0A8U8C6F8"/>
<organism evidence="10 11">
    <name type="scientific">Geospiza parvula</name>
    <name type="common">Small tree-finch</name>
    <name type="synonym">Camarhynchus parvulus</name>
    <dbReference type="NCBI Taxonomy" id="87175"/>
    <lineage>
        <taxon>Eukaryota</taxon>
        <taxon>Metazoa</taxon>
        <taxon>Chordata</taxon>
        <taxon>Craniata</taxon>
        <taxon>Vertebrata</taxon>
        <taxon>Euteleostomi</taxon>
        <taxon>Archelosauria</taxon>
        <taxon>Archosauria</taxon>
        <taxon>Dinosauria</taxon>
        <taxon>Saurischia</taxon>
        <taxon>Theropoda</taxon>
        <taxon>Coelurosauria</taxon>
        <taxon>Aves</taxon>
        <taxon>Neognathae</taxon>
        <taxon>Neoaves</taxon>
        <taxon>Telluraves</taxon>
        <taxon>Australaves</taxon>
        <taxon>Passeriformes</taxon>
        <taxon>Thraupidae</taxon>
        <taxon>Camarhynchus</taxon>
    </lineage>
</organism>
<dbReference type="FunFam" id="3.30.160.60:FF:002343">
    <property type="entry name" value="Zinc finger protein 33A"/>
    <property type="match status" value="1"/>
</dbReference>
<comment type="function">
    <text evidence="1">May be involved in transcriptional regulation.</text>
</comment>
<comment type="subcellular location">
    <subcellularLocation>
        <location evidence="2">Nucleus</location>
    </subcellularLocation>
</comment>
<evidence type="ECO:0000256" key="8">
    <source>
        <dbReference type="ARBA" id="ARBA00023242"/>
    </source>
</evidence>
<evidence type="ECO:0000256" key="2">
    <source>
        <dbReference type="ARBA" id="ARBA00004123"/>
    </source>
</evidence>
<reference evidence="10" key="2">
    <citation type="submission" date="2025-09" db="UniProtKB">
        <authorList>
            <consortium name="Ensembl"/>
        </authorList>
    </citation>
    <scope>IDENTIFICATION</scope>
</reference>
<dbReference type="Gene3D" id="3.30.160.60">
    <property type="entry name" value="Classic Zinc Finger"/>
    <property type="match status" value="6"/>
</dbReference>
<evidence type="ECO:0000313" key="11">
    <source>
        <dbReference type="Proteomes" id="UP000694382"/>
    </source>
</evidence>
<sequence length="298" mass="33934">MGELAPNPLRGSLGGFFFCEAGDVWILLDAKAGPEMPLMESREDKSPQQNLVAEAVLSGSTAQEANGEEKPRRSLMRRGCKRRSRGSEEERPTLGQGGVRNSELGVLEQLQDGEKPHNFCNRRPYEKNTGQQPYKCPECGKSFCERVDLVKHQRTHMGEGPYECPECGKSFCKHAALVTHQKTHTVERPYECGKCRKRFLKSSGLLRHQTIHTEERPFRCPDCGKGFKRNCTLVVHRRIHTGERRPFRCSDCGKGFQRNCTLVKHRRIHTGERPYECPECGKSFSQSGNLRIHQRSQH</sequence>
<dbReference type="GO" id="GO:0008270">
    <property type="term" value="F:zinc ion binding"/>
    <property type="evidence" value="ECO:0007669"/>
    <property type="project" value="UniProtKB-KW"/>
</dbReference>
<keyword evidence="6" id="KW-0862">Zinc</keyword>
<dbReference type="FunFam" id="3.30.160.60:FF:000358">
    <property type="entry name" value="zinc finger protein 24"/>
    <property type="match status" value="1"/>
</dbReference>
<evidence type="ECO:0000256" key="3">
    <source>
        <dbReference type="ARBA" id="ARBA00022723"/>
    </source>
</evidence>
<dbReference type="PROSITE" id="PS50157">
    <property type="entry name" value="ZINC_FINGER_C2H2_2"/>
    <property type="match status" value="6"/>
</dbReference>
<dbReference type="Pfam" id="PF00096">
    <property type="entry name" value="zf-C2H2"/>
    <property type="match status" value="5"/>
</dbReference>
<dbReference type="SMART" id="SM00355">
    <property type="entry name" value="ZnF_C2H2"/>
    <property type="match status" value="6"/>
</dbReference>
<evidence type="ECO:0000313" key="10">
    <source>
        <dbReference type="Ensembl" id="ENSCPVP00000025490.1"/>
    </source>
</evidence>